<accession>K0UAE9</accession>
<dbReference type="Proteomes" id="UP000006072">
    <property type="component" value="Unassembled WGS sequence"/>
</dbReference>
<keyword evidence="2" id="KW-1185">Reference proteome</keyword>
<dbReference type="EMBL" id="ALQA01000125">
    <property type="protein sequence ID" value="EJZ04337.1"/>
    <property type="molecule type" value="Genomic_DNA"/>
</dbReference>
<gene>
    <name evidence="1" type="ORF">MVAC_29218</name>
</gene>
<organism evidence="1 2">
    <name type="scientific">Mycolicibacterium vaccae ATCC 25954</name>
    <dbReference type="NCBI Taxonomy" id="1194972"/>
    <lineage>
        <taxon>Bacteria</taxon>
        <taxon>Bacillati</taxon>
        <taxon>Actinomycetota</taxon>
        <taxon>Actinomycetes</taxon>
        <taxon>Mycobacteriales</taxon>
        <taxon>Mycobacteriaceae</taxon>
        <taxon>Mycolicibacterium</taxon>
    </lineage>
</organism>
<dbReference type="AlphaFoldDB" id="K0UAE9"/>
<feature type="non-terminal residue" evidence="1">
    <location>
        <position position="154"/>
    </location>
</feature>
<sequence length="154" mass="16623">MRSGGGGRLHRLVRARARRFGVGDFQFGIGLGLDVSDQLLSVSLTLDRNLMRGTSISDRSGSLITVDRTQTTSVSRTGLVNRDHRLDINLSHLSGDVSLRLGLDVGDQLLSLSLNDLRLTGLVNGNHRLDINLSHLSGDVSLRLGLDVGDQLLS</sequence>
<protein>
    <submittedName>
        <fullName evidence="1">Uncharacterized protein</fullName>
    </submittedName>
</protein>
<proteinExistence type="predicted"/>
<comment type="caution">
    <text evidence="1">The sequence shown here is derived from an EMBL/GenBank/DDBJ whole genome shotgun (WGS) entry which is preliminary data.</text>
</comment>
<evidence type="ECO:0000313" key="1">
    <source>
        <dbReference type="EMBL" id="EJZ04337.1"/>
    </source>
</evidence>
<reference evidence="1 2" key="1">
    <citation type="journal article" date="2012" name="J. Bacteriol.">
        <title>Complete Genome Sequence of Mycobacterium vaccae Type Strain ATCC 25954.</title>
        <authorList>
            <person name="Ho Y.S."/>
            <person name="Adroub S.A."/>
            <person name="Abadi M."/>
            <person name="Al Alwan B."/>
            <person name="Alkhateeb R."/>
            <person name="Gao G."/>
            <person name="Ragab A."/>
            <person name="Ali S."/>
            <person name="van Soolingen D."/>
            <person name="Bitter W."/>
            <person name="Pain A."/>
            <person name="Abdallah A.M."/>
        </authorList>
    </citation>
    <scope>NUCLEOTIDE SEQUENCE [LARGE SCALE GENOMIC DNA]</scope>
    <source>
        <strain evidence="1 2">ATCC 25954</strain>
    </source>
</reference>
<dbReference type="HOGENOM" id="CLU_1708011_0_0_11"/>
<name>K0UAE9_MYCVA</name>
<evidence type="ECO:0000313" key="2">
    <source>
        <dbReference type="Proteomes" id="UP000006072"/>
    </source>
</evidence>